<keyword evidence="2" id="KW-1185">Reference proteome</keyword>
<proteinExistence type="predicted"/>
<name>A0ACC1J7D5_9FUNG</name>
<organism evidence="1 2">
    <name type="scientific">Linderina macrospora</name>
    <dbReference type="NCBI Taxonomy" id="4868"/>
    <lineage>
        <taxon>Eukaryota</taxon>
        <taxon>Fungi</taxon>
        <taxon>Fungi incertae sedis</taxon>
        <taxon>Zoopagomycota</taxon>
        <taxon>Kickxellomycotina</taxon>
        <taxon>Kickxellomycetes</taxon>
        <taxon>Kickxellales</taxon>
        <taxon>Kickxellaceae</taxon>
        <taxon>Linderina</taxon>
    </lineage>
</organism>
<reference evidence="1" key="1">
    <citation type="submission" date="2022-07" db="EMBL/GenBank/DDBJ databases">
        <title>Phylogenomic reconstructions and comparative analyses of Kickxellomycotina fungi.</title>
        <authorList>
            <person name="Reynolds N.K."/>
            <person name="Stajich J.E."/>
            <person name="Barry K."/>
            <person name="Grigoriev I.V."/>
            <person name="Crous P."/>
            <person name="Smith M.E."/>
        </authorList>
    </citation>
    <scope>NUCLEOTIDE SEQUENCE</scope>
    <source>
        <strain evidence="1">NRRL 5244</strain>
    </source>
</reference>
<protein>
    <submittedName>
        <fullName evidence="1">Histone transcription regulator 3</fullName>
    </submittedName>
</protein>
<evidence type="ECO:0000313" key="2">
    <source>
        <dbReference type="Proteomes" id="UP001150603"/>
    </source>
</evidence>
<comment type="caution">
    <text evidence="1">The sequence shown here is derived from an EMBL/GenBank/DDBJ whole genome shotgun (WGS) entry which is preliminary data.</text>
</comment>
<sequence>MPYSLFVCEDPVNGSSSDNSVPDSVAVFQQIRSVVQKMCASEKRRWHHRPCYLLAWIEHRVFGDSEAAKQTLLPLLQMRNQTKQLASFYKTDSELPGKHYLYLEKYLSLYIDTLIATADIDSVTLLRRKLKRSSEALYDPSVLQAKTNTAYVLVLQQLVVRLNCPKFVVDEEGKEHIILQKSLEGAQAVRVYPVTRHCRLNRPVFNHVRDMALSNITHFVELGEHLRGALRTLEKQQQQESSAASTVVGTVRTSVAAVEEYLVDAVRAIELFELVLDEKKKHTDEPLALGQLADMLADLFIRILHRYGQVKRVIHPPPYQEGDMAELIEFCNRSTAMLLPSGADGKSESQRNTEGGSFWHDIIFDASRNETSQLYKLLDPLLEFSINRLLDAVRSAKAQKTYVFSYKPRAEAVAILPPPMSAVVTQSTSTAAEQQSHPEQQPHQGTFQ</sequence>
<dbReference type="Proteomes" id="UP001150603">
    <property type="component" value="Unassembled WGS sequence"/>
</dbReference>
<gene>
    <name evidence="1" type="primary">HIR3_2</name>
    <name evidence="1" type="ORF">FBU59_003824</name>
</gene>
<dbReference type="EMBL" id="JANBPW010002561">
    <property type="protein sequence ID" value="KAJ1940391.1"/>
    <property type="molecule type" value="Genomic_DNA"/>
</dbReference>
<evidence type="ECO:0000313" key="1">
    <source>
        <dbReference type="EMBL" id="KAJ1940391.1"/>
    </source>
</evidence>
<accession>A0ACC1J7D5</accession>